<dbReference type="Gene3D" id="3.40.190.10">
    <property type="entry name" value="Periplasmic binding protein-like II"/>
    <property type="match status" value="1"/>
</dbReference>
<comment type="caution">
    <text evidence="8">The sequence shown here is derived from an EMBL/GenBank/DDBJ whole genome shotgun (WGS) entry which is preliminary data.</text>
</comment>
<organism evidence="8 9">
    <name type="scientific">Bacillus timonensis</name>
    <dbReference type="NCBI Taxonomy" id="1033734"/>
    <lineage>
        <taxon>Bacteria</taxon>
        <taxon>Bacillati</taxon>
        <taxon>Bacillota</taxon>
        <taxon>Bacilli</taxon>
        <taxon>Bacillales</taxon>
        <taxon>Bacillaceae</taxon>
        <taxon>Bacillus</taxon>
    </lineage>
</organism>
<dbReference type="RefSeq" id="WP_136379948.1">
    <property type="nucleotide sequence ID" value="NZ_SLUB01000021.1"/>
</dbReference>
<dbReference type="PANTHER" id="PTHR30290:SF9">
    <property type="entry name" value="OLIGOPEPTIDE-BINDING PROTEIN APPA"/>
    <property type="match status" value="1"/>
</dbReference>
<keyword evidence="4 6" id="KW-0732">Signal</keyword>
<dbReference type="InterPro" id="IPR023765">
    <property type="entry name" value="SBP_5_CS"/>
</dbReference>
<dbReference type="OrthoDB" id="9796817at2"/>
<dbReference type="InterPro" id="IPR030678">
    <property type="entry name" value="Peptide/Ni-bd"/>
</dbReference>
<evidence type="ECO:0000256" key="6">
    <source>
        <dbReference type="SAM" id="SignalP"/>
    </source>
</evidence>
<evidence type="ECO:0000313" key="9">
    <source>
        <dbReference type="Proteomes" id="UP000306477"/>
    </source>
</evidence>
<dbReference type="Gene3D" id="3.10.105.10">
    <property type="entry name" value="Dipeptide-binding Protein, Domain 3"/>
    <property type="match status" value="1"/>
</dbReference>
<feature type="signal peptide" evidence="6">
    <location>
        <begin position="1"/>
        <end position="22"/>
    </location>
</feature>
<dbReference type="SUPFAM" id="SSF53850">
    <property type="entry name" value="Periplasmic binding protein-like II"/>
    <property type="match status" value="1"/>
</dbReference>
<dbReference type="InterPro" id="IPR039424">
    <property type="entry name" value="SBP_5"/>
</dbReference>
<feature type="compositionally biased region" description="Basic and acidic residues" evidence="5">
    <location>
        <begin position="30"/>
        <end position="51"/>
    </location>
</feature>
<evidence type="ECO:0000313" key="8">
    <source>
        <dbReference type="EMBL" id="THE11994.1"/>
    </source>
</evidence>
<proteinExistence type="inferred from homology"/>
<keyword evidence="9" id="KW-1185">Reference proteome</keyword>
<evidence type="ECO:0000256" key="3">
    <source>
        <dbReference type="ARBA" id="ARBA00022448"/>
    </source>
</evidence>
<dbReference type="PROSITE" id="PS51257">
    <property type="entry name" value="PROKAR_LIPOPROTEIN"/>
    <property type="match status" value="1"/>
</dbReference>
<dbReference type="CDD" id="cd08514">
    <property type="entry name" value="PBP2_AppA_like"/>
    <property type="match status" value="1"/>
</dbReference>
<name>A0A4S3PRJ4_9BACI</name>
<dbReference type="GO" id="GO:0015833">
    <property type="term" value="P:peptide transport"/>
    <property type="evidence" value="ECO:0007669"/>
    <property type="project" value="TreeGrafter"/>
</dbReference>
<dbReference type="GO" id="GO:0042597">
    <property type="term" value="C:periplasmic space"/>
    <property type="evidence" value="ECO:0007669"/>
    <property type="project" value="UniProtKB-ARBA"/>
</dbReference>
<dbReference type="Gene3D" id="3.90.76.10">
    <property type="entry name" value="Dipeptide-binding Protein, Domain 1"/>
    <property type="match status" value="1"/>
</dbReference>
<protein>
    <submittedName>
        <fullName evidence="8">Peptide-binding protein</fullName>
    </submittedName>
</protein>
<comment type="similarity">
    <text evidence="2">Belongs to the bacterial solute-binding protein 5 family.</text>
</comment>
<dbReference type="GO" id="GO:1904680">
    <property type="term" value="F:peptide transmembrane transporter activity"/>
    <property type="evidence" value="ECO:0007669"/>
    <property type="project" value="TreeGrafter"/>
</dbReference>
<feature type="domain" description="Solute-binding protein family 5" evidence="7">
    <location>
        <begin position="102"/>
        <end position="465"/>
    </location>
</feature>
<comment type="subcellular location">
    <subcellularLocation>
        <location evidence="1">Cell membrane</location>
        <topology evidence="1">Lipid-anchor</topology>
    </subcellularLocation>
</comment>
<feature type="region of interest" description="Disordered" evidence="5">
    <location>
        <begin position="27"/>
        <end position="58"/>
    </location>
</feature>
<dbReference type="AlphaFoldDB" id="A0A4S3PRJ4"/>
<evidence type="ECO:0000256" key="1">
    <source>
        <dbReference type="ARBA" id="ARBA00004193"/>
    </source>
</evidence>
<reference evidence="8 9" key="1">
    <citation type="journal article" date="2019" name="Indoor Air">
        <title>Impacts of indoor surface finishes on bacterial viability.</title>
        <authorList>
            <person name="Hu J."/>
            <person name="Maamar S.B."/>
            <person name="Glawe A.J."/>
            <person name="Gottel N."/>
            <person name="Gilbert J.A."/>
            <person name="Hartmann E.M."/>
        </authorList>
    </citation>
    <scope>NUCLEOTIDE SEQUENCE [LARGE SCALE GENOMIC DNA]</scope>
    <source>
        <strain evidence="8 9">AF060A6</strain>
    </source>
</reference>
<feature type="chain" id="PRO_5038839341" evidence="6">
    <location>
        <begin position="23"/>
        <end position="557"/>
    </location>
</feature>
<evidence type="ECO:0000259" key="7">
    <source>
        <dbReference type="Pfam" id="PF00496"/>
    </source>
</evidence>
<evidence type="ECO:0000256" key="5">
    <source>
        <dbReference type="SAM" id="MobiDB-lite"/>
    </source>
</evidence>
<dbReference type="EMBL" id="SLUB01000021">
    <property type="protein sequence ID" value="THE11994.1"/>
    <property type="molecule type" value="Genomic_DNA"/>
</dbReference>
<dbReference type="GO" id="GO:0043190">
    <property type="term" value="C:ATP-binding cassette (ABC) transporter complex"/>
    <property type="evidence" value="ECO:0007669"/>
    <property type="project" value="InterPro"/>
</dbReference>
<evidence type="ECO:0000256" key="2">
    <source>
        <dbReference type="ARBA" id="ARBA00005695"/>
    </source>
</evidence>
<dbReference type="STRING" id="1033734.GCA_000285535_01245"/>
<dbReference type="Proteomes" id="UP000306477">
    <property type="component" value="Unassembled WGS sequence"/>
</dbReference>
<keyword evidence="3" id="KW-0813">Transport</keyword>
<sequence length="557" mass="63252">MKLRKSLWLFLVLTLVMSLFLAACSGGEKAGTDTEKEETPKEETPKEEPKNTDPVTGGDLVIGSAGSPTLFNPYFSTDTASSDIEGLIYNALVKTNKNLETELDLAEKIDVSDDGLVYTVKLREGVKWHDGEEMNADDLVFAYSMMKNPDVVSERKSNFESLEKIEKIDDYTVKFTLNKVDVTFYPTTLGSYGPLPEHILGDVDPATLHENEFNTKNPIGTGPFKFVEWKDGEYVKVEANEDYFEGRPYLDTITTKYVADANALIAALQAGEIDMYNAFPGTEIDTVKAIDGVKIEEDLALSYTFLAFNQQDKRFQDKKVRQAFTHAVNKEAIVESIMNGAGQPADAPDSPLMWTYNDDVPKFEYDLEKAKQLLEEAGWKDTNGNGIVDKDGEEMSFSIKTNQGNKVREDIAVVLQQQFKEIGVEAKPEIVEWSAFIEAISAPNWDYEAMILGWSLSTFPDQYDIFHSSQAAEGLNFVWYKNEEADKLMEEARQTTDRDRYVEIHKDLYQILVEDQAYTFLYYPIEYRAMPEELQGYEFHAKNQLFNAHKWWLQTAE</sequence>
<dbReference type="Pfam" id="PF00496">
    <property type="entry name" value="SBP_bac_5"/>
    <property type="match status" value="1"/>
</dbReference>
<dbReference type="InterPro" id="IPR000914">
    <property type="entry name" value="SBP_5_dom"/>
</dbReference>
<gene>
    <name evidence="8" type="ORF">E1I69_12560</name>
</gene>
<dbReference type="FunFam" id="3.10.105.10:FF:000006">
    <property type="entry name" value="Peptide ABC transporter substrate-binding protein"/>
    <property type="match status" value="1"/>
</dbReference>
<dbReference type="PROSITE" id="PS01040">
    <property type="entry name" value="SBP_BACTERIAL_5"/>
    <property type="match status" value="1"/>
</dbReference>
<dbReference type="PANTHER" id="PTHR30290">
    <property type="entry name" value="PERIPLASMIC BINDING COMPONENT OF ABC TRANSPORTER"/>
    <property type="match status" value="1"/>
</dbReference>
<accession>A0A4S3PRJ4</accession>
<dbReference type="PIRSF" id="PIRSF002741">
    <property type="entry name" value="MppA"/>
    <property type="match status" value="1"/>
</dbReference>
<evidence type="ECO:0000256" key="4">
    <source>
        <dbReference type="ARBA" id="ARBA00022729"/>
    </source>
</evidence>